<dbReference type="EMBL" id="MT143764">
    <property type="protein sequence ID" value="QJB02173.1"/>
    <property type="molecule type" value="Genomic_DNA"/>
</dbReference>
<dbReference type="AlphaFoldDB" id="A0A6M3M932"/>
<reference evidence="1" key="1">
    <citation type="submission" date="2020-03" db="EMBL/GenBank/DDBJ databases">
        <title>The deep terrestrial virosphere.</title>
        <authorList>
            <person name="Holmfeldt K."/>
            <person name="Nilsson E."/>
            <person name="Simone D."/>
            <person name="Lopez-Fernandez M."/>
            <person name="Wu X."/>
            <person name="de Brujin I."/>
            <person name="Lundin D."/>
            <person name="Andersson A."/>
            <person name="Bertilsson S."/>
            <person name="Dopson M."/>
        </authorList>
    </citation>
    <scope>NUCLEOTIDE SEQUENCE</scope>
    <source>
        <strain evidence="1">MM171B01423</strain>
    </source>
</reference>
<sequence length="85" mass="9100">MVSPGGMRAVLAGNGFAAEEILEEAAEQDTEAVRLELQPAAPGPEVAGTEEDLPGSSAFVLLQALANWRPFRRASFLQKKLDKSF</sequence>
<evidence type="ECO:0000313" key="1">
    <source>
        <dbReference type="EMBL" id="QJB02173.1"/>
    </source>
</evidence>
<name>A0A6M3M932_9ZZZZ</name>
<gene>
    <name evidence="1" type="ORF">MM171B01423_0004</name>
</gene>
<accession>A0A6M3M932</accession>
<proteinExistence type="predicted"/>
<protein>
    <submittedName>
        <fullName evidence="1">Uncharacterized protein</fullName>
    </submittedName>
</protein>
<organism evidence="1">
    <name type="scientific">viral metagenome</name>
    <dbReference type="NCBI Taxonomy" id="1070528"/>
    <lineage>
        <taxon>unclassified sequences</taxon>
        <taxon>metagenomes</taxon>
        <taxon>organismal metagenomes</taxon>
    </lineage>
</organism>